<dbReference type="STRING" id="1227490.C479_12489"/>
<evidence type="ECO:0000313" key="1">
    <source>
        <dbReference type="EMBL" id="ELZ08944.1"/>
    </source>
</evidence>
<organism evidence="1 2">
    <name type="scientific">Halovivax asiaticus JCM 14624</name>
    <dbReference type="NCBI Taxonomy" id="1227490"/>
    <lineage>
        <taxon>Archaea</taxon>
        <taxon>Methanobacteriati</taxon>
        <taxon>Methanobacteriota</taxon>
        <taxon>Stenosarchaea group</taxon>
        <taxon>Halobacteria</taxon>
        <taxon>Halobacteriales</taxon>
        <taxon>Natrialbaceae</taxon>
        <taxon>Halovivax</taxon>
    </lineage>
</organism>
<gene>
    <name evidence="1" type="ORF">C479_12489</name>
</gene>
<name>M0BH17_9EURY</name>
<accession>M0BH17</accession>
<comment type="caution">
    <text evidence="1">The sequence shown here is derived from an EMBL/GenBank/DDBJ whole genome shotgun (WGS) entry which is preliminary data.</text>
</comment>
<keyword evidence="2" id="KW-1185">Reference proteome</keyword>
<reference evidence="1 2" key="1">
    <citation type="journal article" date="2014" name="PLoS Genet.">
        <title>Phylogenetically driven sequencing of extremely halophilic archaea reveals strategies for static and dynamic osmo-response.</title>
        <authorList>
            <person name="Becker E.A."/>
            <person name="Seitzer P.M."/>
            <person name="Tritt A."/>
            <person name="Larsen D."/>
            <person name="Krusor M."/>
            <person name="Yao A.I."/>
            <person name="Wu D."/>
            <person name="Madern D."/>
            <person name="Eisen J.A."/>
            <person name="Darling A.E."/>
            <person name="Facciotti M.T."/>
        </authorList>
    </citation>
    <scope>NUCLEOTIDE SEQUENCE [LARGE SCALE GENOMIC DNA]</scope>
    <source>
        <strain evidence="1 2">JCM 14624</strain>
    </source>
</reference>
<evidence type="ECO:0000313" key="2">
    <source>
        <dbReference type="Proteomes" id="UP000011560"/>
    </source>
</evidence>
<proteinExistence type="predicted"/>
<dbReference type="Proteomes" id="UP000011560">
    <property type="component" value="Unassembled WGS sequence"/>
</dbReference>
<protein>
    <submittedName>
        <fullName evidence="1">Uncharacterized protein</fullName>
    </submittedName>
</protein>
<dbReference type="AlphaFoldDB" id="M0BH17"/>
<sequence length="72" mass="8234">MMKNLVQTVPIRMGVVKRGSPLIKKIKHQARKLLVFLSLSPRRSLSIMKPNLMARTISLLRLKTPELREISA</sequence>
<dbReference type="EMBL" id="AOIQ01000019">
    <property type="protein sequence ID" value="ELZ08944.1"/>
    <property type="molecule type" value="Genomic_DNA"/>
</dbReference>